<evidence type="ECO:0000313" key="1">
    <source>
        <dbReference type="EMBL" id="OGK27219.1"/>
    </source>
</evidence>
<dbReference type="EMBL" id="MFZP01000028">
    <property type="protein sequence ID" value="OGK27219.1"/>
    <property type="molecule type" value="Genomic_DNA"/>
</dbReference>
<dbReference type="SUPFAM" id="SSF102588">
    <property type="entry name" value="LmbE-like"/>
    <property type="match status" value="1"/>
</dbReference>
<dbReference type="InterPro" id="IPR024078">
    <property type="entry name" value="LmbE-like_dom_sf"/>
</dbReference>
<protein>
    <recommendedName>
        <fullName evidence="3">PIG-L family deacetylase</fullName>
    </recommendedName>
</protein>
<proteinExistence type="predicted"/>
<dbReference type="AlphaFoldDB" id="A0A1F7H7F9"/>
<accession>A0A1F7H7F9</accession>
<organism evidence="1 2">
    <name type="scientific">Candidatus Roizmanbacteria bacterium RIFCSPHIGHO2_02_FULL_39_9</name>
    <dbReference type="NCBI Taxonomy" id="1802040"/>
    <lineage>
        <taxon>Bacteria</taxon>
        <taxon>Candidatus Roizmaniibacteriota</taxon>
    </lineage>
</organism>
<sequence length="290" mass="32860">MGKQEESQTNFTFFGPTSGVDPILLLETENEQTLAFAERLKWIRNNKVPCFFISPHLDDAIYSAGSLISFLTQETDVNILTLFTKANHQAFSEAAKRWLKASGHEDAEEHYRLRNIEDEKASAEVGASSVHLGFVGTIWRRENITTPMLGYNPLITPEDEELITQAQETIQLLIPSDKPFIIFGPIAVGGHIDHILTREIVGRSFNNIIRWVDFPYSQNSVLDKDNLKVNGLSEAEWRGNSDRKVKGILGYESQNKANFQNGVITLTVEHYYFDQLQNPSSSLIQYVKPR</sequence>
<dbReference type="Gene3D" id="3.40.50.10320">
    <property type="entry name" value="LmbE-like"/>
    <property type="match status" value="1"/>
</dbReference>
<reference evidence="1 2" key="1">
    <citation type="journal article" date="2016" name="Nat. Commun.">
        <title>Thousands of microbial genomes shed light on interconnected biogeochemical processes in an aquifer system.</title>
        <authorList>
            <person name="Anantharaman K."/>
            <person name="Brown C.T."/>
            <person name="Hug L.A."/>
            <person name="Sharon I."/>
            <person name="Castelle C.J."/>
            <person name="Probst A.J."/>
            <person name="Thomas B.C."/>
            <person name="Singh A."/>
            <person name="Wilkins M.J."/>
            <person name="Karaoz U."/>
            <person name="Brodie E.L."/>
            <person name="Williams K.H."/>
            <person name="Hubbard S.S."/>
            <person name="Banfield J.F."/>
        </authorList>
    </citation>
    <scope>NUCLEOTIDE SEQUENCE [LARGE SCALE GENOMIC DNA]</scope>
</reference>
<evidence type="ECO:0008006" key="3">
    <source>
        <dbReference type="Google" id="ProtNLM"/>
    </source>
</evidence>
<name>A0A1F7H7F9_9BACT</name>
<gene>
    <name evidence="1" type="ORF">A3C28_04245</name>
</gene>
<dbReference type="Pfam" id="PF02585">
    <property type="entry name" value="PIG-L"/>
    <property type="match status" value="1"/>
</dbReference>
<dbReference type="InterPro" id="IPR003737">
    <property type="entry name" value="GlcNAc_PI_deacetylase-related"/>
</dbReference>
<evidence type="ECO:0000313" key="2">
    <source>
        <dbReference type="Proteomes" id="UP000178597"/>
    </source>
</evidence>
<dbReference type="STRING" id="1802040.A3C28_04245"/>
<dbReference type="Proteomes" id="UP000178597">
    <property type="component" value="Unassembled WGS sequence"/>
</dbReference>
<comment type="caution">
    <text evidence="1">The sequence shown here is derived from an EMBL/GenBank/DDBJ whole genome shotgun (WGS) entry which is preliminary data.</text>
</comment>